<protein>
    <recommendedName>
        <fullName evidence="3">DUF4829 domain-containing protein</fullName>
    </recommendedName>
</protein>
<name>A0ABX2Q4Z1_9BACT</name>
<gene>
    <name evidence="1" type="ORF">HW556_14175</name>
</gene>
<sequence length="267" mass="30524">MQSAFILQQLFISQPIPVSYIMPIRLVLFVLLVLSATSQLACQPTTFRQCPNPHKDPTKRLYNDIVTELIERRFYNMYLPKEQQEIFSKRYQVANSQAAMIADTAWRRTQSIRFQNKLFQDTANFRTFQLVTVPPKNARTPAGLPASFSELRASPDIAAMLTAFSSQQQQAVLDSINEVQAGMSAQEFTLCTARLQAATSEPNWRYWTGQDVQRITLSKVFFNEQRTQAILSFGWLCGPRCGFGEVLLVEQVAGRWRIKQAIQTWIS</sequence>
<reference evidence="1 2" key="1">
    <citation type="submission" date="2020-05" db="EMBL/GenBank/DDBJ databases">
        <title>Hymenobacter terrestris sp. nov. and Hymenobacter lapidiphilus sp. nov., isolated from regoliths in Antarctica.</title>
        <authorList>
            <person name="Sedlacek I."/>
            <person name="Pantucek R."/>
            <person name="Zeman M."/>
            <person name="Holochova P."/>
            <person name="Kralova S."/>
            <person name="Stankova E."/>
            <person name="Sedo O."/>
            <person name="Micenkova L."/>
            <person name="Svec P."/>
            <person name="Gupta V."/>
            <person name="Sood U."/>
            <person name="Korpole U.S."/>
            <person name="Lal R."/>
        </authorList>
    </citation>
    <scope>NUCLEOTIDE SEQUENCE [LARGE SCALE GENOMIC DNA]</scope>
    <source>
        <strain evidence="1 2">P5252</strain>
    </source>
</reference>
<evidence type="ECO:0000313" key="1">
    <source>
        <dbReference type="EMBL" id="NVO86032.1"/>
    </source>
</evidence>
<evidence type="ECO:0000313" key="2">
    <source>
        <dbReference type="Proteomes" id="UP000626554"/>
    </source>
</evidence>
<dbReference type="RefSeq" id="WP_176900750.1">
    <property type="nucleotide sequence ID" value="NZ_JABKAV010000052.1"/>
</dbReference>
<evidence type="ECO:0008006" key="3">
    <source>
        <dbReference type="Google" id="ProtNLM"/>
    </source>
</evidence>
<organism evidence="1 2">
    <name type="scientific">Hymenobacter terrestris</name>
    <dbReference type="NCBI Taxonomy" id="2748310"/>
    <lineage>
        <taxon>Bacteria</taxon>
        <taxon>Pseudomonadati</taxon>
        <taxon>Bacteroidota</taxon>
        <taxon>Cytophagia</taxon>
        <taxon>Cytophagales</taxon>
        <taxon>Hymenobacteraceae</taxon>
        <taxon>Hymenobacter</taxon>
    </lineage>
</organism>
<dbReference type="Proteomes" id="UP000626554">
    <property type="component" value="Unassembled WGS sequence"/>
</dbReference>
<accession>A0ABX2Q4Z1</accession>
<proteinExistence type="predicted"/>
<comment type="caution">
    <text evidence="1">The sequence shown here is derived from an EMBL/GenBank/DDBJ whole genome shotgun (WGS) entry which is preliminary data.</text>
</comment>
<keyword evidence="2" id="KW-1185">Reference proteome</keyword>
<dbReference type="EMBL" id="JABKAV010000052">
    <property type="protein sequence ID" value="NVO86032.1"/>
    <property type="molecule type" value="Genomic_DNA"/>
</dbReference>